<organism evidence="1 2">
    <name type="scientific">Fusarium oxysporum f. sp. raphani 54005</name>
    <dbReference type="NCBI Taxonomy" id="1089458"/>
    <lineage>
        <taxon>Eukaryota</taxon>
        <taxon>Fungi</taxon>
        <taxon>Dikarya</taxon>
        <taxon>Ascomycota</taxon>
        <taxon>Pezizomycotina</taxon>
        <taxon>Sordariomycetes</taxon>
        <taxon>Hypocreomycetidae</taxon>
        <taxon>Hypocreales</taxon>
        <taxon>Nectriaceae</taxon>
        <taxon>Fusarium</taxon>
        <taxon>Fusarium oxysporum species complex</taxon>
    </lineage>
</organism>
<accession>X0C3I3</accession>
<protein>
    <submittedName>
        <fullName evidence="1">Uncharacterized protein</fullName>
    </submittedName>
</protein>
<dbReference type="OrthoDB" id="4976371at2759"/>
<keyword evidence="2" id="KW-1185">Reference proteome</keyword>
<dbReference type="Proteomes" id="UP000030663">
    <property type="component" value="Unassembled WGS sequence"/>
</dbReference>
<proteinExistence type="predicted"/>
<dbReference type="EMBL" id="JH658620">
    <property type="protein sequence ID" value="EXK77337.1"/>
    <property type="molecule type" value="Genomic_DNA"/>
</dbReference>
<evidence type="ECO:0000313" key="2">
    <source>
        <dbReference type="Proteomes" id="UP000030663"/>
    </source>
</evidence>
<dbReference type="HOGENOM" id="CLU_091415_0_0_1"/>
<evidence type="ECO:0000313" key="1">
    <source>
        <dbReference type="EMBL" id="EXK77337.1"/>
    </source>
</evidence>
<reference evidence="1 2" key="1">
    <citation type="submission" date="2011-11" db="EMBL/GenBank/DDBJ databases">
        <title>The Genome Sequence of Fusarium oxysporum PHW815.</title>
        <authorList>
            <consortium name="The Broad Institute Genome Sequencing Platform"/>
            <person name="Ma L.-J."/>
            <person name="Gale L.R."/>
            <person name="Schwartz D.C."/>
            <person name="Zhou S."/>
            <person name="Corby-Kistler H."/>
            <person name="Young S.K."/>
            <person name="Zeng Q."/>
            <person name="Gargeya S."/>
            <person name="Fitzgerald M."/>
            <person name="Haas B."/>
            <person name="Abouelleil A."/>
            <person name="Alvarado L."/>
            <person name="Arachchi H.M."/>
            <person name="Berlin A."/>
            <person name="Brown A."/>
            <person name="Chapman S.B."/>
            <person name="Chen Z."/>
            <person name="Dunbar C."/>
            <person name="Freedman E."/>
            <person name="Gearin G."/>
            <person name="Goldberg J."/>
            <person name="Griggs A."/>
            <person name="Gujja S."/>
            <person name="Heiman D."/>
            <person name="Howarth C."/>
            <person name="Larson L."/>
            <person name="Lui A."/>
            <person name="MacDonald P.J.P."/>
            <person name="Montmayeur A."/>
            <person name="Murphy C."/>
            <person name="Neiman D."/>
            <person name="Pearson M."/>
            <person name="Priest M."/>
            <person name="Roberts A."/>
            <person name="Saif S."/>
            <person name="Shea T."/>
            <person name="Shenoy N."/>
            <person name="Sisk P."/>
            <person name="Stolte C."/>
            <person name="Sykes S."/>
            <person name="Wortman J."/>
            <person name="Nusbaum C."/>
            <person name="Birren B."/>
        </authorList>
    </citation>
    <scope>NUCLEOTIDE SEQUENCE [LARGE SCALE GENOMIC DNA]</scope>
    <source>
        <strain evidence="1 2">54005</strain>
    </source>
</reference>
<gene>
    <name evidence="1" type="ORF">FOQG_17950</name>
</gene>
<name>X0C3I3_FUSOX</name>
<sequence length="271" mass="31185">MISLPKKVFCAPIYCGPQEMRDAVIRELESLENLKPVPWLVASTVFLNKDGSFSLNVIDEGSLKIGMQKASSFMVNLFYSPSQKVPEEQQRLHYARRRLLISLLAHAWLWRRHKILDNQGNPVAFEDRRVLAPEDILKFLKDTQVHTRHCRCENVRDFLEKKVQEVPLLEDTSKWNVMGVTACLWWDKSHDLRKHDVHKGPWCSCRLEKANRLPTLSFAGPKMVTTAAAGLAQVRLPSYHEASCHEACPPPYHPNLPNRESKCTPRELRTL</sequence>
<dbReference type="AlphaFoldDB" id="X0C3I3"/>